<evidence type="ECO:0000313" key="1">
    <source>
        <dbReference type="EMBL" id="GIX75763.1"/>
    </source>
</evidence>
<dbReference type="Proteomes" id="UP001054945">
    <property type="component" value="Unassembled WGS sequence"/>
</dbReference>
<evidence type="ECO:0000313" key="2">
    <source>
        <dbReference type="Proteomes" id="UP001054945"/>
    </source>
</evidence>
<dbReference type="EMBL" id="BPLR01002619">
    <property type="protein sequence ID" value="GIX75763.1"/>
    <property type="molecule type" value="Genomic_DNA"/>
</dbReference>
<proteinExistence type="predicted"/>
<reference evidence="1 2" key="1">
    <citation type="submission" date="2021-06" db="EMBL/GenBank/DDBJ databases">
        <title>Caerostris extrusa draft genome.</title>
        <authorList>
            <person name="Kono N."/>
            <person name="Arakawa K."/>
        </authorList>
    </citation>
    <scope>NUCLEOTIDE SEQUENCE [LARGE SCALE GENOMIC DNA]</scope>
</reference>
<dbReference type="AlphaFoldDB" id="A0AAV4MTP8"/>
<protein>
    <submittedName>
        <fullName evidence="1">Uncharacterized protein</fullName>
    </submittedName>
</protein>
<name>A0AAV4MTP8_CAEEX</name>
<sequence>MLTYTLDYRGLDTVYRWCLPTVYRGLRLNAVYRWWFTLDYRGLYSLLLVFTYSLHQQTSMFTLARCNLPFESEACEFTLKDYRGLYTVYCWCLPSLAN</sequence>
<accession>A0AAV4MTP8</accession>
<comment type="caution">
    <text evidence="1">The sequence shown here is derived from an EMBL/GenBank/DDBJ whole genome shotgun (WGS) entry which is preliminary data.</text>
</comment>
<organism evidence="1 2">
    <name type="scientific">Caerostris extrusa</name>
    <name type="common">Bark spider</name>
    <name type="synonym">Caerostris bankana</name>
    <dbReference type="NCBI Taxonomy" id="172846"/>
    <lineage>
        <taxon>Eukaryota</taxon>
        <taxon>Metazoa</taxon>
        <taxon>Ecdysozoa</taxon>
        <taxon>Arthropoda</taxon>
        <taxon>Chelicerata</taxon>
        <taxon>Arachnida</taxon>
        <taxon>Araneae</taxon>
        <taxon>Araneomorphae</taxon>
        <taxon>Entelegynae</taxon>
        <taxon>Araneoidea</taxon>
        <taxon>Araneidae</taxon>
        <taxon>Caerostris</taxon>
    </lineage>
</organism>
<keyword evidence="2" id="KW-1185">Reference proteome</keyword>
<gene>
    <name evidence="1" type="ORF">CEXT_500851</name>
</gene>